<dbReference type="InterPro" id="IPR012337">
    <property type="entry name" value="RNaseH-like_sf"/>
</dbReference>
<dbReference type="Proteomes" id="UP000321039">
    <property type="component" value="Unassembled WGS sequence"/>
</dbReference>
<dbReference type="RefSeq" id="WP_148068505.1">
    <property type="nucleotide sequence ID" value="NZ_VRZA01000003.1"/>
</dbReference>
<dbReference type="AlphaFoldDB" id="A0A5C8ZZY0"/>
<proteinExistence type="predicted"/>
<evidence type="ECO:0000256" key="1">
    <source>
        <dbReference type="ARBA" id="ARBA00022722"/>
    </source>
</evidence>
<dbReference type="PANTHER" id="PTHR30231">
    <property type="entry name" value="DNA POLYMERASE III SUBUNIT EPSILON"/>
    <property type="match status" value="1"/>
</dbReference>
<dbReference type="Pfam" id="PF00929">
    <property type="entry name" value="RNase_T"/>
    <property type="match status" value="1"/>
</dbReference>
<keyword evidence="6" id="KW-1185">Reference proteome</keyword>
<dbReference type="SUPFAM" id="SSF53098">
    <property type="entry name" value="Ribonuclease H-like"/>
    <property type="match status" value="1"/>
</dbReference>
<name>A0A5C8ZZY0_9GAMM</name>
<dbReference type="InterPro" id="IPR036397">
    <property type="entry name" value="RNaseH_sf"/>
</dbReference>
<dbReference type="EMBL" id="VRZA01000003">
    <property type="protein sequence ID" value="TXS94163.1"/>
    <property type="molecule type" value="Genomic_DNA"/>
</dbReference>
<evidence type="ECO:0000313" key="6">
    <source>
        <dbReference type="Proteomes" id="UP000321039"/>
    </source>
</evidence>
<evidence type="ECO:0000313" key="5">
    <source>
        <dbReference type="EMBL" id="TXS94163.1"/>
    </source>
</evidence>
<dbReference type="CDD" id="cd06127">
    <property type="entry name" value="DEDDh"/>
    <property type="match status" value="1"/>
</dbReference>
<dbReference type="GO" id="GO:0005829">
    <property type="term" value="C:cytosol"/>
    <property type="evidence" value="ECO:0007669"/>
    <property type="project" value="TreeGrafter"/>
</dbReference>
<gene>
    <name evidence="5" type="ORF">FV139_11225</name>
</gene>
<dbReference type="Gene3D" id="3.30.420.10">
    <property type="entry name" value="Ribonuclease H-like superfamily/Ribonuclease H"/>
    <property type="match status" value="1"/>
</dbReference>
<dbReference type="SMART" id="SM00479">
    <property type="entry name" value="EXOIII"/>
    <property type="match status" value="1"/>
</dbReference>
<organism evidence="5 6">
    <name type="scientific">Parahaliea maris</name>
    <dbReference type="NCBI Taxonomy" id="2716870"/>
    <lineage>
        <taxon>Bacteria</taxon>
        <taxon>Pseudomonadati</taxon>
        <taxon>Pseudomonadota</taxon>
        <taxon>Gammaproteobacteria</taxon>
        <taxon>Cellvibrionales</taxon>
        <taxon>Halieaceae</taxon>
        <taxon>Parahaliea</taxon>
    </lineage>
</organism>
<reference evidence="5 6" key="1">
    <citation type="submission" date="2019-08" db="EMBL/GenBank/DDBJ databases">
        <title>Parahaliea maris sp. nov., isolated from the surface seawater.</title>
        <authorList>
            <person name="Liu Y."/>
        </authorList>
    </citation>
    <scope>NUCLEOTIDE SEQUENCE [LARGE SCALE GENOMIC DNA]</scope>
    <source>
        <strain evidence="5 6">HSLHS9</strain>
    </source>
</reference>
<dbReference type="GO" id="GO:0006259">
    <property type="term" value="P:DNA metabolic process"/>
    <property type="evidence" value="ECO:0007669"/>
    <property type="project" value="UniProtKB-ARBA"/>
</dbReference>
<feature type="domain" description="Exonuclease" evidence="4">
    <location>
        <begin position="39"/>
        <end position="212"/>
    </location>
</feature>
<keyword evidence="3 5" id="KW-0269">Exonuclease</keyword>
<evidence type="ECO:0000256" key="3">
    <source>
        <dbReference type="ARBA" id="ARBA00022839"/>
    </source>
</evidence>
<accession>A0A5C8ZZY0</accession>
<protein>
    <submittedName>
        <fullName evidence="5">3'-5' exonuclease</fullName>
    </submittedName>
</protein>
<dbReference type="GO" id="GO:0003676">
    <property type="term" value="F:nucleic acid binding"/>
    <property type="evidence" value="ECO:0007669"/>
    <property type="project" value="InterPro"/>
</dbReference>
<evidence type="ECO:0000256" key="2">
    <source>
        <dbReference type="ARBA" id="ARBA00022801"/>
    </source>
</evidence>
<dbReference type="GO" id="GO:0008408">
    <property type="term" value="F:3'-5' exonuclease activity"/>
    <property type="evidence" value="ECO:0007669"/>
    <property type="project" value="TreeGrafter"/>
</dbReference>
<dbReference type="PANTHER" id="PTHR30231:SF4">
    <property type="entry name" value="PROTEIN NEN2"/>
    <property type="match status" value="1"/>
</dbReference>
<dbReference type="InterPro" id="IPR013520">
    <property type="entry name" value="Ribonucl_H"/>
</dbReference>
<sequence length="228" mass="25297">MWPLPWRRWRYRSRVSGTVLARCWEAPAPAARRPWVEQRFLVCDAEMSSLDVNEGELLSLGWVAVDGGRVNLASASHCLIATTGSVGQSAGIHQLRDCDLEQAGSEADAIDRLCEAARGRVLVFHHAPLDLTYLNRASQRHFGAPLLLPYLDTLAMEKRYRDRVGQAEHNGGLNLTACRRRYGLPDYPAHNALVDALATAELLLAIASHRGGVDREGRSKPARLKDLR</sequence>
<comment type="caution">
    <text evidence="5">The sequence shown here is derived from an EMBL/GenBank/DDBJ whole genome shotgun (WGS) entry which is preliminary data.</text>
</comment>
<evidence type="ECO:0000259" key="4">
    <source>
        <dbReference type="SMART" id="SM00479"/>
    </source>
</evidence>
<keyword evidence="1" id="KW-0540">Nuclease</keyword>
<keyword evidence="2" id="KW-0378">Hydrolase</keyword>